<evidence type="ECO:0000313" key="1">
    <source>
        <dbReference type="EMBL" id="VDO57465.1"/>
    </source>
</evidence>
<gene>
    <name evidence="1" type="ORF">OFLC_LOCUS8801</name>
</gene>
<proteinExistence type="predicted"/>
<dbReference type="EMBL" id="UZAJ01010251">
    <property type="protein sequence ID" value="VDO57465.1"/>
    <property type="molecule type" value="Genomic_DNA"/>
</dbReference>
<evidence type="ECO:0000313" key="2">
    <source>
        <dbReference type="Proteomes" id="UP000267606"/>
    </source>
</evidence>
<name>A0A183HMU2_9BILA</name>
<reference evidence="1 2" key="2">
    <citation type="submission" date="2018-11" db="EMBL/GenBank/DDBJ databases">
        <authorList>
            <consortium name="Pathogen Informatics"/>
        </authorList>
    </citation>
    <scope>NUCLEOTIDE SEQUENCE [LARGE SCALE GENOMIC DNA]</scope>
</reference>
<accession>A0A183HMU2</accession>
<evidence type="ECO:0000313" key="3">
    <source>
        <dbReference type="WBParaSite" id="OFLC_0000880301-mRNA-1"/>
    </source>
</evidence>
<protein>
    <submittedName>
        <fullName evidence="1 3">Uncharacterized protein</fullName>
    </submittedName>
</protein>
<dbReference type="AlphaFoldDB" id="A0A183HMU2"/>
<dbReference type="WBParaSite" id="OFLC_0000880301-mRNA-1">
    <property type="protein sequence ID" value="OFLC_0000880301-mRNA-1"/>
    <property type="gene ID" value="OFLC_0000880301"/>
</dbReference>
<sequence>MDQLVGSILSIDITESSSIRMNEQYLSRRRPSCHACYCNQHAVSRSENVNTNFCTTQQNFACLFTQIRRYIIQDEEAKGFKISKSQAF</sequence>
<dbReference type="Proteomes" id="UP000267606">
    <property type="component" value="Unassembled WGS sequence"/>
</dbReference>
<organism evidence="3">
    <name type="scientific">Onchocerca flexuosa</name>
    <dbReference type="NCBI Taxonomy" id="387005"/>
    <lineage>
        <taxon>Eukaryota</taxon>
        <taxon>Metazoa</taxon>
        <taxon>Ecdysozoa</taxon>
        <taxon>Nematoda</taxon>
        <taxon>Chromadorea</taxon>
        <taxon>Rhabditida</taxon>
        <taxon>Spirurina</taxon>
        <taxon>Spiruromorpha</taxon>
        <taxon>Filarioidea</taxon>
        <taxon>Onchocercidae</taxon>
        <taxon>Onchocerca</taxon>
    </lineage>
</organism>
<reference evidence="3" key="1">
    <citation type="submission" date="2016-06" db="UniProtKB">
        <authorList>
            <consortium name="WormBaseParasite"/>
        </authorList>
    </citation>
    <scope>IDENTIFICATION</scope>
</reference>
<keyword evidence="2" id="KW-1185">Reference proteome</keyword>